<keyword evidence="1" id="KW-0285">Flavoprotein</keyword>
<evidence type="ECO:0000259" key="4">
    <source>
        <dbReference type="PROSITE" id="PS51387"/>
    </source>
</evidence>
<accession>A0A3M8QYW7</accession>
<dbReference type="SUPFAM" id="SSF55447">
    <property type="entry name" value="CO dehydrogenase flavoprotein C-terminal domain-like"/>
    <property type="match status" value="1"/>
</dbReference>
<evidence type="ECO:0000313" key="5">
    <source>
        <dbReference type="EMBL" id="RNF61467.1"/>
    </source>
</evidence>
<dbReference type="InterPro" id="IPR016166">
    <property type="entry name" value="FAD-bd_PCMH"/>
</dbReference>
<proteinExistence type="predicted"/>
<feature type="domain" description="FAD-binding PCMH-type" evidence="4">
    <location>
        <begin position="1"/>
        <end position="237"/>
    </location>
</feature>
<dbReference type="GO" id="GO:0071949">
    <property type="term" value="F:FAD binding"/>
    <property type="evidence" value="ECO:0007669"/>
    <property type="project" value="InterPro"/>
</dbReference>
<dbReference type="SUPFAM" id="SSF56176">
    <property type="entry name" value="FAD-binding/transporter-associated domain-like"/>
    <property type="match status" value="1"/>
</dbReference>
<dbReference type="GO" id="GO:0016491">
    <property type="term" value="F:oxidoreductase activity"/>
    <property type="evidence" value="ECO:0007669"/>
    <property type="project" value="UniProtKB-KW"/>
</dbReference>
<dbReference type="Pfam" id="PF00941">
    <property type="entry name" value="FAD_binding_5"/>
    <property type="match status" value="1"/>
</dbReference>
<dbReference type="InterPro" id="IPR016167">
    <property type="entry name" value="FAD-bd_PCMH_sub1"/>
</dbReference>
<comment type="caution">
    <text evidence="5">The sequence shown here is derived from an EMBL/GenBank/DDBJ whole genome shotgun (WGS) entry which is preliminary data.</text>
</comment>
<sequence length="350" mass="37197">MEAFQWQQARSPAEAAALVTQTTAEAMLTLQGTPSAQQAILVKAGGVDMLDLMKEGLVNPRRLVDISRLAELQGISREGDDSLRIGALTTLAQIAAHPGLRQSHAALAQAAAMAASPQIRNRATLGGNLLQRPRCWYLRSAAHHCLRKGGGHCFAFAGDNRYHAIFANHGCAIVHPSTPATALLAFHAQVELLHPQGQRRQVPLEDFFVLPEADMHRENILAAGEILTAVWLPPQIQTNRSIYLQVAEREAFDWPLAAVAVVVDLDAAGLCQRASIVLGAVAPAPWRARQAEALLTGATINGKTAEAAGEAALAGATPLAQNAYKLPLLATLVRRAVLAAAALPQDPRAS</sequence>
<name>A0A3M8QYW7_9PROT</name>
<dbReference type="Gene3D" id="3.30.43.10">
    <property type="entry name" value="Uridine Diphospho-n-acetylenolpyruvylglucosamine Reductase, domain 2"/>
    <property type="match status" value="1"/>
</dbReference>
<gene>
    <name evidence="5" type="ORF">EC580_08340</name>
</gene>
<dbReference type="EMBL" id="RIZI01000169">
    <property type="protein sequence ID" value="RNF61467.1"/>
    <property type="molecule type" value="Genomic_DNA"/>
</dbReference>
<reference evidence="5" key="1">
    <citation type="submission" date="2018-10" db="EMBL/GenBank/DDBJ databases">
        <title>Acidithiobacillus sulfuriphilus sp. nov.: an extremely acidophilic sulfur-oxidizing chemolithotroph isolated from a neutral pH environment.</title>
        <authorList>
            <person name="Falagan C."/>
            <person name="Moya-Beltran A."/>
            <person name="Quatrini R."/>
            <person name="Johnson D.B."/>
        </authorList>
    </citation>
    <scope>NUCLEOTIDE SEQUENCE [LARGE SCALE GENOMIC DNA]</scope>
    <source>
        <strain evidence="5">CJ-2</strain>
    </source>
</reference>
<dbReference type="PROSITE" id="PS51387">
    <property type="entry name" value="FAD_PCMH"/>
    <property type="match status" value="1"/>
</dbReference>
<dbReference type="SMART" id="SM01092">
    <property type="entry name" value="CO_deh_flav_C"/>
    <property type="match status" value="1"/>
</dbReference>
<dbReference type="AlphaFoldDB" id="A0A3M8QYW7"/>
<dbReference type="InterPro" id="IPR016169">
    <property type="entry name" value="FAD-bd_PCMH_sub2"/>
</dbReference>
<dbReference type="InterPro" id="IPR036683">
    <property type="entry name" value="CO_DH_flav_C_dom_sf"/>
</dbReference>
<protein>
    <submittedName>
        <fullName evidence="5">Xanthine dehydrogenase family protein subunit M</fullName>
    </submittedName>
</protein>
<dbReference type="PANTHER" id="PTHR42659:SF2">
    <property type="entry name" value="XANTHINE DEHYDROGENASE SUBUNIT C-RELATED"/>
    <property type="match status" value="1"/>
</dbReference>
<dbReference type="Pfam" id="PF03450">
    <property type="entry name" value="CO_deh_flav_C"/>
    <property type="match status" value="1"/>
</dbReference>
<organism evidence="5">
    <name type="scientific">Acidithiobacillus sulfuriphilus</name>
    <dbReference type="NCBI Taxonomy" id="1867749"/>
    <lineage>
        <taxon>Bacteria</taxon>
        <taxon>Pseudomonadati</taxon>
        <taxon>Pseudomonadota</taxon>
        <taxon>Acidithiobacillia</taxon>
        <taxon>Acidithiobacillales</taxon>
        <taxon>Acidithiobacillaceae</taxon>
        <taxon>Acidithiobacillus</taxon>
    </lineage>
</organism>
<dbReference type="OrthoDB" id="9793944at2"/>
<dbReference type="InterPro" id="IPR036318">
    <property type="entry name" value="FAD-bd_PCMH-like_sf"/>
</dbReference>
<dbReference type="InterPro" id="IPR002346">
    <property type="entry name" value="Mopterin_DH_FAD-bd"/>
</dbReference>
<dbReference type="InterPro" id="IPR051312">
    <property type="entry name" value="Diverse_Substr_Oxidored"/>
</dbReference>
<dbReference type="Gene3D" id="3.30.390.50">
    <property type="entry name" value="CO dehydrogenase flavoprotein, C-terminal domain"/>
    <property type="match status" value="1"/>
</dbReference>
<dbReference type="PANTHER" id="PTHR42659">
    <property type="entry name" value="XANTHINE DEHYDROGENASE SUBUNIT C-RELATED"/>
    <property type="match status" value="1"/>
</dbReference>
<evidence type="ECO:0000256" key="1">
    <source>
        <dbReference type="ARBA" id="ARBA00022630"/>
    </source>
</evidence>
<keyword evidence="2" id="KW-0274">FAD</keyword>
<evidence type="ECO:0000256" key="2">
    <source>
        <dbReference type="ARBA" id="ARBA00022827"/>
    </source>
</evidence>
<dbReference type="InterPro" id="IPR005107">
    <property type="entry name" value="CO_DH_flav_C"/>
</dbReference>
<keyword evidence="3" id="KW-0560">Oxidoreductase</keyword>
<evidence type="ECO:0000256" key="3">
    <source>
        <dbReference type="ARBA" id="ARBA00023002"/>
    </source>
</evidence>
<dbReference type="Gene3D" id="3.30.465.10">
    <property type="match status" value="2"/>
</dbReference>
<dbReference type="RefSeq" id="WP_123104013.1">
    <property type="nucleotide sequence ID" value="NZ_CP127527.1"/>
</dbReference>